<dbReference type="RefSeq" id="WP_200194617.1">
    <property type="nucleotide sequence ID" value="NZ_JAENHM010000048.1"/>
</dbReference>
<feature type="domain" description="SpoVT-AbrB" evidence="1">
    <location>
        <begin position="4"/>
        <end position="51"/>
    </location>
</feature>
<dbReference type="Proteomes" id="UP000652760">
    <property type="component" value="Unassembled WGS sequence"/>
</dbReference>
<protein>
    <submittedName>
        <fullName evidence="2">Ribbon-helix-helix domain-containing protein</fullName>
    </submittedName>
</protein>
<dbReference type="Gene3D" id="1.10.3990.20">
    <property type="entry name" value="protein bp1543"/>
    <property type="match status" value="1"/>
</dbReference>
<evidence type="ECO:0000313" key="3">
    <source>
        <dbReference type="Proteomes" id="UP000652760"/>
    </source>
</evidence>
<name>A0ABS1F6I0_9PROT</name>
<proteinExistence type="predicted"/>
<dbReference type="InterPro" id="IPR007159">
    <property type="entry name" value="SpoVT-AbrB_dom"/>
</dbReference>
<dbReference type="InterPro" id="IPR027373">
    <property type="entry name" value="RHH_dom"/>
</dbReference>
<accession>A0ABS1F6I0</accession>
<evidence type="ECO:0000313" key="2">
    <source>
        <dbReference type="EMBL" id="MBK1838983.1"/>
    </source>
</evidence>
<dbReference type="Pfam" id="PF13467">
    <property type="entry name" value="RHH_4"/>
    <property type="match status" value="1"/>
</dbReference>
<sequence length="182" mass="19934">MGYAWIGPDGKLTLPQSVRDRLRLGPGDSLRVEVTDDDHGLALSPTTAPLEPFLWEALADIAKREGRSVEELCDLVRDRVAAIAHRGDRAPDDAPQILASALRVYITGYYRRACDGRQAASADPFADTPLALPEVAATVAHPGPKHRIEDLFGIAGRFHRPVSVEEMDEAIEDAAAERFRRT</sequence>
<dbReference type="Gene3D" id="2.10.260.10">
    <property type="match status" value="1"/>
</dbReference>
<dbReference type="EMBL" id="JAENHM010000048">
    <property type="protein sequence ID" value="MBK1838983.1"/>
    <property type="molecule type" value="Genomic_DNA"/>
</dbReference>
<evidence type="ECO:0000259" key="1">
    <source>
        <dbReference type="SMART" id="SM00966"/>
    </source>
</evidence>
<dbReference type="SMART" id="SM00966">
    <property type="entry name" value="SpoVT_AbrB"/>
    <property type="match status" value="1"/>
</dbReference>
<organism evidence="2 3">
    <name type="scientific">Azospirillum endophyticum</name>
    <dbReference type="NCBI Taxonomy" id="2800326"/>
    <lineage>
        <taxon>Bacteria</taxon>
        <taxon>Pseudomonadati</taxon>
        <taxon>Pseudomonadota</taxon>
        <taxon>Alphaproteobacteria</taxon>
        <taxon>Rhodospirillales</taxon>
        <taxon>Azospirillaceae</taxon>
        <taxon>Azospirillum</taxon>
    </lineage>
</organism>
<dbReference type="SUPFAM" id="SSF89447">
    <property type="entry name" value="AbrB/MazE/MraZ-like"/>
    <property type="match status" value="1"/>
</dbReference>
<reference evidence="3" key="1">
    <citation type="submission" date="2021-01" db="EMBL/GenBank/DDBJ databases">
        <title>Genome public.</title>
        <authorList>
            <person name="Liu C."/>
            <person name="Sun Q."/>
        </authorList>
    </citation>
    <scope>NUCLEOTIDE SEQUENCE [LARGE SCALE GENOMIC DNA]</scope>
    <source>
        <strain evidence="3">YIM B02556</strain>
    </source>
</reference>
<gene>
    <name evidence="2" type="ORF">JHL17_16325</name>
</gene>
<keyword evidence="3" id="KW-1185">Reference proteome</keyword>
<comment type="caution">
    <text evidence="2">The sequence shown here is derived from an EMBL/GenBank/DDBJ whole genome shotgun (WGS) entry which is preliminary data.</text>
</comment>
<dbReference type="InterPro" id="IPR038268">
    <property type="entry name" value="RHH_sf"/>
</dbReference>
<dbReference type="InterPro" id="IPR037914">
    <property type="entry name" value="SpoVT-AbrB_sf"/>
</dbReference>